<gene>
    <name evidence="1" type="ORF">QRT04_10985</name>
</gene>
<dbReference type="EMBL" id="JAUCGQ010000001">
    <property type="protein sequence ID" value="MDM7855454.1"/>
    <property type="molecule type" value="Genomic_DNA"/>
</dbReference>
<accession>A0ABT7SHD7</accession>
<protein>
    <recommendedName>
        <fullName evidence="3">Polysaccharide pyruvyl transferase domain-containing protein</fullName>
    </recommendedName>
</protein>
<evidence type="ECO:0000313" key="2">
    <source>
        <dbReference type="Proteomes" id="UP001529338"/>
    </source>
</evidence>
<dbReference type="RefSeq" id="WP_289455276.1">
    <property type="nucleotide sequence ID" value="NZ_JAUCGQ010000001.1"/>
</dbReference>
<keyword evidence="2" id="KW-1185">Reference proteome</keyword>
<evidence type="ECO:0008006" key="3">
    <source>
        <dbReference type="Google" id="ProtNLM"/>
    </source>
</evidence>
<organism evidence="1 2">
    <name type="scientific">Cellulomonas alba</name>
    <dbReference type="NCBI Taxonomy" id="3053467"/>
    <lineage>
        <taxon>Bacteria</taxon>
        <taxon>Bacillati</taxon>
        <taxon>Actinomycetota</taxon>
        <taxon>Actinomycetes</taxon>
        <taxon>Micrococcales</taxon>
        <taxon>Cellulomonadaceae</taxon>
        <taxon>Cellulomonas</taxon>
    </lineage>
</organism>
<proteinExistence type="predicted"/>
<sequence>MAANGPRRVSNFGDEFSPLALSELTGSRVRWRSARRASVYGIGSLLETYQANGGQARVFGSGLRTGRVADAPLRAESFLAVRGVLTRSALGLPEDTPLGDPGVVVAELGLGDVRRGSAPVFLPHFGVLATREGARTVAALRANGYEVALPNTEPLEIARRLAGAPFVATTSLHGLVFANALGVPATLVSMPDVRGAEPRFKYDDYLSALGDTADRVELELVSDAGRALAFAETLEEAAARLRKESLRVAENLRAAARAL</sequence>
<name>A0ABT7SHD7_9CELL</name>
<evidence type="ECO:0000313" key="1">
    <source>
        <dbReference type="EMBL" id="MDM7855454.1"/>
    </source>
</evidence>
<reference evidence="1 2" key="1">
    <citation type="submission" date="2023-06" db="EMBL/GenBank/DDBJ databases">
        <title>Cellulomonas sp. MW4 Whole genome sequence.</title>
        <authorList>
            <person name="Park S."/>
        </authorList>
    </citation>
    <scope>NUCLEOTIDE SEQUENCE [LARGE SCALE GENOMIC DNA]</scope>
    <source>
        <strain evidence="1 2">MW4</strain>
    </source>
</reference>
<comment type="caution">
    <text evidence="1">The sequence shown here is derived from an EMBL/GenBank/DDBJ whole genome shotgun (WGS) entry which is preliminary data.</text>
</comment>
<dbReference type="Proteomes" id="UP001529338">
    <property type="component" value="Unassembled WGS sequence"/>
</dbReference>